<dbReference type="InterPro" id="IPR050194">
    <property type="entry name" value="Glycosyltransferase_grp1"/>
</dbReference>
<keyword evidence="2 5" id="KW-0328">Glycosyltransferase</keyword>
<dbReference type="Pfam" id="PF13579">
    <property type="entry name" value="Glyco_trans_4_4"/>
    <property type="match status" value="1"/>
</dbReference>
<evidence type="ECO:0000256" key="2">
    <source>
        <dbReference type="ARBA" id="ARBA00022676"/>
    </source>
</evidence>
<dbReference type="PANTHER" id="PTHR45947">
    <property type="entry name" value="SULFOQUINOVOSYL TRANSFERASE SQD2"/>
    <property type="match status" value="1"/>
</dbReference>
<comment type="caution">
    <text evidence="5">The sequence shown here is derived from an EMBL/GenBank/DDBJ whole genome shotgun (WGS) entry which is preliminary data.</text>
</comment>
<dbReference type="EMBL" id="JBCLVG010000002">
    <property type="protein sequence ID" value="MEN1947617.1"/>
    <property type="molecule type" value="Genomic_DNA"/>
</dbReference>
<dbReference type="GO" id="GO:0016757">
    <property type="term" value="F:glycosyltransferase activity"/>
    <property type="evidence" value="ECO:0007669"/>
    <property type="project" value="UniProtKB-KW"/>
</dbReference>
<protein>
    <recommendedName>
        <fullName evidence="1">D-inositol 3-phosphate glycosyltransferase</fullName>
    </recommendedName>
</protein>
<evidence type="ECO:0000256" key="3">
    <source>
        <dbReference type="ARBA" id="ARBA00022679"/>
    </source>
</evidence>
<feature type="domain" description="Glycosyltransferase subfamily 4-like N-terminal" evidence="4">
    <location>
        <begin position="15"/>
        <end position="164"/>
    </location>
</feature>
<organism evidence="5 6">
    <name type="scientific">Leifsonia stereocauli</name>
    <dbReference type="NCBI Taxonomy" id="3134136"/>
    <lineage>
        <taxon>Bacteria</taxon>
        <taxon>Bacillati</taxon>
        <taxon>Actinomycetota</taxon>
        <taxon>Actinomycetes</taxon>
        <taxon>Micrococcales</taxon>
        <taxon>Microbacteriaceae</taxon>
        <taxon>Leifsonia</taxon>
    </lineage>
</organism>
<accession>A0ABU9W6L3</accession>
<reference evidence="5 6" key="1">
    <citation type="submission" date="2024-03" db="EMBL/GenBank/DDBJ databases">
        <title>YIM 134122 draft genome.</title>
        <authorList>
            <person name="Zuo S."/>
            <person name="Xiong L."/>
        </authorList>
    </citation>
    <scope>NUCLEOTIDE SEQUENCE [LARGE SCALE GENOMIC DNA]</scope>
    <source>
        <strain evidence="5 6">YIM 134122</strain>
    </source>
</reference>
<evidence type="ECO:0000256" key="1">
    <source>
        <dbReference type="ARBA" id="ARBA00021292"/>
    </source>
</evidence>
<evidence type="ECO:0000313" key="6">
    <source>
        <dbReference type="Proteomes" id="UP001425155"/>
    </source>
</evidence>
<dbReference type="SUPFAM" id="SSF53756">
    <property type="entry name" value="UDP-Glycosyltransferase/glycogen phosphorylase"/>
    <property type="match status" value="1"/>
</dbReference>
<keyword evidence="3 5" id="KW-0808">Transferase</keyword>
<sequence>METTDVSVESHLKGQLAFLRRSGLTVHVIARDTGRLDRILHEDGVSGHSRPLRRDPSPFADIAGLAMLLIDIARLRPRMVVYGTPKGALLASMAARVIGVPHRVYLVFGIRAETASGVTRRILLSGEALAMRLSTVQVAVGAGLMKRMRDLGLPTGNIVVVGAGSANGVDVQHFRAARAERTSIETQPIHSDAVRPTVVGFVGRITADKGIDVLVGALVELRTSFPQFRLRLVGPPESLESLSDATRAALAQPWVTMTGDLPDTASAYPEMDIFCLPSRREGLPTVILEAAAAGVPIVATNATGVADVVIDGVTGTIVEIDAVHDLAAAILAVASDPYSAKVKAVAAQQFVAERFDQTVVWEQMRMFYSRMLSGSDEEAPHGSER</sequence>
<dbReference type="Proteomes" id="UP001425155">
    <property type="component" value="Unassembled WGS sequence"/>
</dbReference>
<dbReference type="Gene3D" id="3.40.50.2000">
    <property type="entry name" value="Glycogen Phosphorylase B"/>
    <property type="match status" value="2"/>
</dbReference>
<proteinExistence type="predicted"/>
<dbReference type="Pfam" id="PF13692">
    <property type="entry name" value="Glyco_trans_1_4"/>
    <property type="match status" value="1"/>
</dbReference>
<dbReference type="PANTHER" id="PTHR45947:SF3">
    <property type="entry name" value="SULFOQUINOVOSYL TRANSFERASE SQD2"/>
    <property type="match status" value="1"/>
</dbReference>
<evidence type="ECO:0000259" key="4">
    <source>
        <dbReference type="Pfam" id="PF13579"/>
    </source>
</evidence>
<evidence type="ECO:0000313" key="5">
    <source>
        <dbReference type="EMBL" id="MEN1947617.1"/>
    </source>
</evidence>
<gene>
    <name evidence="5" type="ORF">WJX64_13745</name>
</gene>
<keyword evidence="6" id="KW-1185">Reference proteome</keyword>
<name>A0ABU9W6L3_9MICO</name>
<dbReference type="InterPro" id="IPR028098">
    <property type="entry name" value="Glyco_trans_4-like_N"/>
</dbReference>